<dbReference type="GO" id="GO:0005886">
    <property type="term" value="C:plasma membrane"/>
    <property type="evidence" value="ECO:0007669"/>
    <property type="project" value="UniProtKB-SubCell"/>
</dbReference>
<feature type="transmembrane region" description="Helical" evidence="14">
    <location>
        <begin position="438"/>
        <end position="456"/>
    </location>
</feature>
<feature type="transmembrane region" description="Helical" evidence="14">
    <location>
        <begin position="463"/>
        <end position="482"/>
    </location>
</feature>
<dbReference type="InterPro" id="IPR029044">
    <property type="entry name" value="Nucleotide-diphossugar_trans"/>
</dbReference>
<feature type="transmembrane region" description="Helical" evidence="14">
    <location>
        <begin position="546"/>
        <end position="563"/>
    </location>
</feature>
<dbReference type="PANTHER" id="PTHR22914:SF42">
    <property type="entry name" value="CHITIN SYNTHASE"/>
    <property type="match status" value="1"/>
</dbReference>
<sequence>MLNQAVTPSHISSGSTLVYDDKKMAAESPQVEEEEEETSDLDDDVINSEQWNIFRVIPRERISASESLQGFLRIIKVFIYLILFAILLGSLVMSKISIVMITTSYGMIRDKLDTLNRVDDVYDELQKKRNTVITIIMLCMAIPNALTFIMYFFKMAFGSQPWPKPMALVQILVMESFHTVGICILVFVLMPRLDMIRAVCLMNAVCLIPAVCKVCFGHPPNFGPGTQKEQTYMHLQSEMTPEQMEKKQTIMDNLNKTNKMKKMLWYGANIAALIVQITGIVMIFFGSYDTRNLGDTFNSLTGVIDSETRQVNITTTTSIPPKPFSNIIYRNVEWSGAAVDGSRWMFPICLILVSMMWWENFIEKNVSFANGQYKIPLRDVKAQMHVLRQKAMVIASFWSIGIIVAFPYVFLQDFKIEFYIADKRQKVFADYLSEYTPVIVQVVSGVAGYITAVLTCKLCMQMVSFNIPLVLSTPVTVIILFLQCKNQMITNSEFEWLCPEGFGQTSSSGGTIFHIICAILWWFSEMVISGHIWWPRQNTMDKMEKLFVAPLYSSILLEQSFLFNRRRRDAEVKYNNRGIVDFILEDPDREKNEEDEESNKAERGENTLQQDDEIVVPTIYGCATMWHETKNEMTQLLKSVFRMDKDQCARRNLREQDPTFQDPDYYEFETHVLFDDATELNDDEEFVPNQFVRQFIEVIDEAGSSVHKAAISLECPERTPTPYGGRLTWKLPGGTLIIMHLKDKNKIRHKKRWSQCMYMYYLLGYRLCGISNDDLWKGTNSKDQRQKTQFAPGSIFKYLPEEIARKAANTFMLALDGDVDFKPDAVRLLVDLLKKNKKVGAACGRIHPIGAGPVVWYQDFEYAISHWLQKAAEHIYGCVLCSPGCFSLFRGSALMDDNVMRRYTVKASAPVEHVQFDQGEDRWLCTLLLQQGYRVEYSAAADALTYAPESFHEFYNQRRRWGPSTMMNSLDLLSTWQITIRRNDNISTPFMAYQFLLFVSGILGPATVLLMIGGSFNSVLGTNLWQSHMIALCPTAFYILVCFTTKCDTQVLVAQIMSALYAIVMMVVIVGLVINAFMQSITSPNIIFLIMLGGFYATAAVLHPQEFGCVIPGLLYFLLIPSGYLLLQLYSICNIHVVSWGTREVATKKTKEEIEMERIEEEEKKRKEKLKKKGLIAWLGLDSIANDLKEFYITMIGRGKAEKEENDLVSGLKEEIENLKNELDGKRPRNELQEILARKEAAKQAEVVPVKKKIKRDELTNPRWIEEDILGSGEIKYLDDKEITFWKQLIKAHLHPLDKDKRKEAQDAQNLIDLRNNLVFGYLMLNFLWIILLFQLQLLKETLEDDFYVPIPRLDDPQGEPDKFEPLGLIFLVMFAVILVVQFTATIAHRWVTFLHIIARTSILQTEDTLAGKLRLVEKLQSIGDIIEDDQFGIPDKSRGSGIYESLESVSNRTRRNGVRRRSNSAGESERSNSRDRPHRKKHRPRRHRKRGLGNQQVGGNTLSRNFQRRYDYLRNQVQQDEGYARSRSRSKARHRKVDMSDVYKTVRGYNYGAGGGGGGGKQHRRARIPTNDAYSSRM</sequence>
<feature type="transmembrane region" description="Helical" evidence="14">
    <location>
        <begin position="1024"/>
        <end position="1046"/>
    </location>
</feature>
<keyword evidence="3" id="KW-1003">Cell membrane</keyword>
<feature type="transmembrane region" description="Helical" evidence="14">
    <location>
        <begin position="1052"/>
        <end position="1074"/>
    </location>
</feature>
<feature type="transmembrane region" description="Helical" evidence="14">
    <location>
        <begin position="1114"/>
        <end position="1133"/>
    </location>
</feature>
<feature type="transmembrane region" description="Helical" evidence="14">
    <location>
        <begin position="77"/>
        <end position="101"/>
    </location>
</feature>
<dbReference type="CDD" id="cd04190">
    <property type="entry name" value="Chitin_synth_C"/>
    <property type="match status" value="1"/>
</dbReference>
<comment type="similarity">
    <text evidence="11">Belongs to the chitin synthase family. Class IV subfamily.</text>
</comment>
<feature type="transmembrane region" description="Helical" evidence="14">
    <location>
        <begin position="132"/>
        <end position="153"/>
    </location>
</feature>
<feature type="compositionally biased region" description="Basic residues" evidence="13">
    <location>
        <begin position="1477"/>
        <end position="1492"/>
    </location>
</feature>
<feature type="transmembrane region" description="Helical" evidence="14">
    <location>
        <begin position="1319"/>
        <end position="1338"/>
    </location>
</feature>
<proteinExistence type="evidence at transcript level"/>
<evidence type="ECO:0000256" key="13">
    <source>
        <dbReference type="SAM" id="MobiDB-lite"/>
    </source>
</evidence>
<dbReference type="Pfam" id="PF23000">
    <property type="entry name" value="ChitinSynthase_IV_N"/>
    <property type="match status" value="1"/>
</dbReference>
<feature type="transmembrane region" description="Helical" evidence="14">
    <location>
        <begin position="344"/>
        <end position="362"/>
    </location>
</feature>
<protein>
    <recommendedName>
        <fullName evidence="2">chitin synthase</fullName>
        <ecNumber evidence="2">2.4.1.16</ecNumber>
    </recommendedName>
</protein>
<accession>A0AAU6PBV1</accession>
<evidence type="ECO:0000259" key="15">
    <source>
        <dbReference type="Pfam" id="PF23000"/>
    </source>
</evidence>
<dbReference type="EMBL" id="PP475509">
    <property type="protein sequence ID" value="WXA42270.1"/>
    <property type="molecule type" value="mRNA"/>
</dbReference>
<keyword evidence="5" id="KW-0808">Transferase</keyword>
<feature type="region of interest" description="Disordered" evidence="13">
    <location>
        <begin position="585"/>
        <end position="608"/>
    </location>
</feature>
<evidence type="ECO:0000256" key="10">
    <source>
        <dbReference type="ARBA" id="ARBA00023180"/>
    </source>
</evidence>
<dbReference type="GO" id="GO:0004100">
    <property type="term" value="F:chitin synthase activity"/>
    <property type="evidence" value="ECO:0007669"/>
    <property type="project" value="UniProtKB-EC"/>
</dbReference>
<feature type="transmembrane region" description="Helical" evidence="14">
    <location>
        <begin position="990"/>
        <end position="1012"/>
    </location>
</feature>
<reference evidence="16" key="2">
    <citation type="submission" date="2024-03" db="EMBL/GenBank/DDBJ databases">
        <authorList>
            <person name="Tilic E."/>
        </authorList>
    </citation>
    <scope>NUCLEOTIDE SEQUENCE</scope>
</reference>
<keyword evidence="10" id="KW-0325">Glycoprotein</keyword>
<feature type="transmembrane region" description="Helical" evidence="14">
    <location>
        <begin position="1086"/>
        <end position="1102"/>
    </location>
</feature>
<dbReference type="GO" id="GO:0006031">
    <property type="term" value="P:chitin biosynthetic process"/>
    <property type="evidence" value="ECO:0007669"/>
    <property type="project" value="TreeGrafter"/>
</dbReference>
<organism evidence="16">
    <name type="scientific">Osedax japonicus</name>
    <dbReference type="NCBI Taxonomy" id="385425"/>
    <lineage>
        <taxon>Eukaryota</taxon>
        <taxon>Metazoa</taxon>
        <taxon>Spiralia</taxon>
        <taxon>Lophotrochozoa</taxon>
        <taxon>Annelida</taxon>
        <taxon>Polychaeta</taxon>
        <taxon>Sedentaria</taxon>
        <taxon>Canalipalpata</taxon>
        <taxon>Sabellida</taxon>
        <taxon>Siboglinidae</taxon>
        <taxon>Osedax</taxon>
    </lineage>
</organism>
<feature type="transmembrane region" description="Helical" evidence="14">
    <location>
        <begin position="165"/>
        <end position="189"/>
    </location>
</feature>
<evidence type="ECO:0000256" key="2">
    <source>
        <dbReference type="ARBA" id="ARBA00012543"/>
    </source>
</evidence>
<gene>
    <name evidence="16" type="primary">CS1</name>
</gene>
<evidence type="ECO:0000256" key="8">
    <source>
        <dbReference type="ARBA" id="ARBA00023054"/>
    </source>
</evidence>
<feature type="domain" description="Chitin synthase chs-1/2 N-terminal putative transporter" evidence="15">
    <location>
        <begin position="71"/>
        <end position="214"/>
    </location>
</feature>
<dbReference type="Pfam" id="PF03142">
    <property type="entry name" value="Chitin_synth_2"/>
    <property type="match status" value="1"/>
</dbReference>
<reference evidence="16" key="1">
    <citation type="journal article" date="2024" name="Evodevo">
        <title>Hooked on zombie worms? Genetic blueprints of bristle formation in Osedax japonicus (Annelida).</title>
        <authorList>
            <person name="Tilic E."/>
            <person name="Miyamoto N."/>
            <person name="Herranz M."/>
            <person name="Worsaae K."/>
        </authorList>
    </citation>
    <scope>NUCLEOTIDE SEQUENCE</scope>
</reference>
<evidence type="ECO:0000256" key="11">
    <source>
        <dbReference type="ARBA" id="ARBA00046329"/>
    </source>
</evidence>
<dbReference type="InterPro" id="IPR004835">
    <property type="entry name" value="Chitin_synth"/>
</dbReference>
<evidence type="ECO:0000256" key="7">
    <source>
        <dbReference type="ARBA" id="ARBA00022989"/>
    </source>
</evidence>
<keyword evidence="4" id="KW-0328">Glycosyltransferase</keyword>
<evidence type="ECO:0000256" key="5">
    <source>
        <dbReference type="ARBA" id="ARBA00022679"/>
    </source>
</evidence>
<feature type="transmembrane region" description="Helical" evidence="14">
    <location>
        <begin position="391"/>
        <end position="410"/>
    </location>
</feature>
<feature type="compositionally biased region" description="Basic and acidic residues" evidence="13">
    <location>
        <begin position="586"/>
        <end position="605"/>
    </location>
</feature>
<feature type="compositionally biased region" description="Basic residues" evidence="13">
    <location>
        <begin position="1453"/>
        <end position="1463"/>
    </location>
</feature>
<feature type="region of interest" description="Disordered" evidence="13">
    <location>
        <begin position="1554"/>
        <end position="1579"/>
    </location>
</feature>
<keyword evidence="6 14" id="KW-0812">Transmembrane</keyword>
<feature type="transmembrane region" description="Helical" evidence="14">
    <location>
        <begin position="1367"/>
        <end position="1388"/>
    </location>
</feature>
<feature type="transmembrane region" description="Helical" evidence="14">
    <location>
        <begin position="263"/>
        <end position="285"/>
    </location>
</feature>
<evidence type="ECO:0000256" key="4">
    <source>
        <dbReference type="ARBA" id="ARBA00022676"/>
    </source>
</evidence>
<dbReference type="PANTHER" id="PTHR22914">
    <property type="entry name" value="CHITIN SYNTHASE"/>
    <property type="match status" value="1"/>
</dbReference>
<evidence type="ECO:0000256" key="14">
    <source>
        <dbReference type="SAM" id="Phobius"/>
    </source>
</evidence>
<evidence type="ECO:0000256" key="1">
    <source>
        <dbReference type="ARBA" id="ARBA00004651"/>
    </source>
</evidence>
<feature type="transmembrane region" description="Helical" evidence="14">
    <location>
        <begin position="512"/>
        <end position="534"/>
    </location>
</feature>
<evidence type="ECO:0000256" key="6">
    <source>
        <dbReference type="ARBA" id="ARBA00022692"/>
    </source>
</evidence>
<dbReference type="EC" id="2.4.1.16" evidence="2"/>
<feature type="region of interest" description="Disordered" evidence="13">
    <location>
        <begin position="1443"/>
        <end position="1538"/>
    </location>
</feature>
<keyword evidence="7 14" id="KW-1133">Transmembrane helix</keyword>
<dbReference type="FunFam" id="3.90.550.10:FF:000139">
    <property type="entry name" value="Chitin synthase 8"/>
    <property type="match status" value="1"/>
</dbReference>
<feature type="compositionally biased region" description="Basic residues" evidence="13">
    <location>
        <begin position="1527"/>
        <end position="1537"/>
    </location>
</feature>
<evidence type="ECO:0000313" key="16">
    <source>
        <dbReference type="EMBL" id="WXA42270.1"/>
    </source>
</evidence>
<evidence type="ECO:0000256" key="3">
    <source>
        <dbReference type="ARBA" id="ARBA00022475"/>
    </source>
</evidence>
<evidence type="ECO:0000256" key="9">
    <source>
        <dbReference type="ARBA" id="ARBA00023136"/>
    </source>
</evidence>
<name>A0AAU6PBV1_9ANNE</name>
<comment type="catalytic activity">
    <reaction evidence="12">
        <text>[(1-&gt;4)-N-acetyl-beta-D-glucosaminyl](n) + UDP-N-acetyl-alpha-D-glucosamine = [(1-&gt;4)-N-acetyl-beta-D-glucosaminyl](n+1) + UDP + H(+)</text>
        <dbReference type="Rhea" id="RHEA:16637"/>
        <dbReference type="Rhea" id="RHEA-COMP:9593"/>
        <dbReference type="Rhea" id="RHEA-COMP:9595"/>
        <dbReference type="ChEBI" id="CHEBI:15378"/>
        <dbReference type="ChEBI" id="CHEBI:17029"/>
        <dbReference type="ChEBI" id="CHEBI:57705"/>
        <dbReference type="ChEBI" id="CHEBI:58223"/>
        <dbReference type="EC" id="2.4.1.16"/>
    </reaction>
</comment>
<comment type="subcellular location">
    <subcellularLocation>
        <location evidence="1">Cell membrane</location>
        <topology evidence="1">Multi-pass membrane protein</topology>
    </subcellularLocation>
</comment>
<evidence type="ECO:0000256" key="12">
    <source>
        <dbReference type="ARBA" id="ARBA00048014"/>
    </source>
</evidence>
<keyword evidence="8" id="KW-0175">Coiled coil</keyword>
<feature type="compositionally biased region" description="Polar residues" evidence="13">
    <location>
        <begin position="1494"/>
        <end position="1506"/>
    </location>
</feature>
<dbReference type="SUPFAM" id="SSF53448">
    <property type="entry name" value="Nucleotide-diphospho-sugar transferases"/>
    <property type="match status" value="1"/>
</dbReference>
<dbReference type="InterPro" id="IPR055120">
    <property type="entry name" value="Chs-1/2_IV_N"/>
</dbReference>
<keyword evidence="9 14" id="KW-0472">Membrane</keyword>